<dbReference type="OrthoDB" id="43070at2"/>
<feature type="domain" description="Glycosyl hydrolase-like 10" evidence="3">
    <location>
        <begin position="307"/>
        <end position="617"/>
    </location>
</feature>
<accession>A0A0V8QHP5</accession>
<gene>
    <name evidence="4" type="ORF">ASU35_07220</name>
</gene>
<dbReference type="Gene3D" id="3.20.20.80">
    <property type="entry name" value="Glycosidases"/>
    <property type="match status" value="1"/>
</dbReference>
<dbReference type="PANTHER" id="PTHR43405:SF1">
    <property type="entry name" value="GLYCOSYL HYDROLASE DIGH"/>
    <property type="match status" value="1"/>
</dbReference>
<keyword evidence="5" id="KW-1185">Reference proteome</keyword>
<feature type="signal peptide" evidence="2">
    <location>
        <begin position="1"/>
        <end position="23"/>
    </location>
</feature>
<dbReference type="STRING" id="290052.ASU35_07220"/>
<evidence type="ECO:0000313" key="4">
    <source>
        <dbReference type="EMBL" id="KSV59923.1"/>
    </source>
</evidence>
<feature type="chain" id="PRO_5038441364" description="Glycosyl hydrolase-like 10 domain-containing protein" evidence="2">
    <location>
        <begin position="24"/>
        <end position="678"/>
    </location>
</feature>
<protein>
    <recommendedName>
        <fullName evidence="3">Glycosyl hydrolase-like 10 domain-containing protein</fullName>
    </recommendedName>
</protein>
<dbReference type="InterPro" id="IPR017853">
    <property type="entry name" value="GH"/>
</dbReference>
<sequence>MKRISLKKWILMCLLMTFFVGEAVISQAATDKKAPKITYSFSTKKVTNGTVKITIKVTDSSQISSVKWASGSQKAAYFKEKGKKLTLKKSTASVTVKKNGTYTFYAKDSAGNTAVKKVTVKNIDTVLPLIEAVPSKTEYTNKSVKLKVTVSDADSGIKEVKYLSGKKTLEEVAVSGKPLTLKEGTGSITVKKNGSYSIAVWDQAGNNVLITSTIKNIDTTEPVLTASYNVMEQKATVSVNSEDEVSSIQSIKYYKGNLAVDSEEWNTDSAITVEDNQFAISESGDYTILAEDVAGNKTVFPLEVQLEFRAVWISYLEFSKNGYTEEEFKAHIDEMYDNCVEDNMNAVVVQVRPLGDAFYPSKYFPWSVYVSGEQGKNPGYDPLKYMVDAAHERGLAFHAWINPYRITLTGTKVSALSEDNPARKWREDESTERNVLTYDGKLYYNPASKQAQMLIVNGVKEIVTNYDVDGIHFDDYFYPNLGTSYKSNFDATEYKEYKAACEKKGATVKNIVDWRRENVNTLVEQIYAAIKEINENCVFGISPAGNMSNLYAANNYYSDVKLWMKSSNYIDYICPQIYWSFQHKTAAYDKMLKEWLDAKISDTVNLYVGLAAYRAGISKSEASSIGDPEWGTSKTVLKRQVLEGRNSGIVDGFILFRYDYIVGKKAATEMKNLVSILN</sequence>
<name>A0A0V8QHP5_9FIRM</name>
<evidence type="ECO:0000313" key="5">
    <source>
        <dbReference type="Proteomes" id="UP000054874"/>
    </source>
</evidence>
<evidence type="ECO:0000256" key="1">
    <source>
        <dbReference type="ARBA" id="ARBA00022729"/>
    </source>
</evidence>
<proteinExistence type="predicted"/>
<dbReference type="Pfam" id="PF02638">
    <property type="entry name" value="GHL10"/>
    <property type="match status" value="1"/>
</dbReference>
<evidence type="ECO:0000256" key="2">
    <source>
        <dbReference type="SAM" id="SignalP"/>
    </source>
</evidence>
<dbReference type="PANTHER" id="PTHR43405">
    <property type="entry name" value="GLYCOSYL HYDROLASE DIGH"/>
    <property type="match status" value="1"/>
</dbReference>
<keyword evidence="1 2" id="KW-0732">Signal</keyword>
<dbReference type="EMBL" id="LNAM01000068">
    <property type="protein sequence ID" value="KSV59923.1"/>
    <property type="molecule type" value="Genomic_DNA"/>
</dbReference>
<dbReference type="RefSeq" id="WP_058351815.1">
    <property type="nucleotide sequence ID" value="NZ_CABMMD010000068.1"/>
</dbReference>
<evidence type="ECO:0000259" key="3">
    <source>
        <dbReference type="Pfam" id="PF02638"/>
    </source>
</evidence>
<dbReference type="InterPro" id="IPR003790">
    <property type="entry name" value="GHL10"/>
</dbReference>
<dbReference type="AlphaFoldDB" id="A0A0V8QHP5"/>
<reference evidence="4 5" key="1">
    <citation type="submission" date="2015-11" db="EMBL/GenBank/DDBJ databases">
        <title>Butyribacter intestini gen. nov., sp. nov., a butyric acid-producing bacterium of the family Lachnospiraceae isolated from the human faeces.</title>
        <authorList>
            <person name="Zou Y."/>
            <person name="Xue W."/>
            <person name="Luo G."/>
            <person name="Lv M."/>
        </authorList>
    </citation>
    <scope>NUCLEOTIDE SEQUENCE [LARGE SCALE GENOMIC DNA]</scope>
    <source>
        <strain evidence="4 5">ACET-33324</strain>
    </source>
</reference>
<organism evidence="4 5">
    <name type="scientific">Acetivibrio ethanolgignens</name>
    <dbReference type="NCBI Taxonomy" id="290052"/>
    <lineage>
        <taxon>Bacteria</taxon>
        <taxon>Bacillati</taxon>
        <taxon>Bacillota</taxon>
        <taxon>Clostridia</taxon>
        <taxon>Eubacteriales</taxon>
        <taxon>Oscillospiraceae</taxon>
        <taxon>Acetivibrio</taxon>
    </lineage>
</organism>
<dbReference type="InterPro" id="IPR052177">
    <property type="entry name" value="Divisome_Glycosyl_Hydrolase"/>
</dbReference>
<dbReference type="SUPFAM" id="SSF51445">
    <property type="entry name" value="(Trans)glycosidases"/>
    <property type="match status" value="1"/>
</dbReference>
<comment type="caution">
    <text evidence="4">The sequence shown here is derived from an EMBL/GenBank/DDBJ whole genome shotgun (WGS) entry which is preliminary data.</text>
</comment>
<dbReference type="Proteomes" id="UP000054874">
    <property type="component" value="Unassembled WGS sequence"/>
</dbReference>